<dbReference type="InterPro" id="IPR036388">
    <property type="entry name" value="WH-like_DNA-bd_sf"/>
</dbReference>
<evidence type="ECO:0000313" key="8">
    <source>
        <dbReference type="Proteomes" id="UP000564644"/>
    </source>
</evidence>
<sequence length="175" mass="20391">MSTEERVAAALKGDDDSFAELIRADDRRLYRIAYAYLRNESDALEAIQEATCRAYVQLRKLREPRFFHTWFIRILIRCCIDEQKRKKRTVPLSDLPEPLARDLRLEEKLQLDMGIAGLKPNYRHIIVLKYYEDMTLTDIAKLLKKPEGTVKTWLNKALKELRLICGTEGGGSRYA</sequence>
<dbReference type="EMBL" id="JACJVO010000020">
    <property type="protein sequence ID" value="MBB6732526.1"/>
    <property type="molecule type" value="Genomic_DNA"/>
</dbReference>
<organism evidence="7 8">
    <name type="scientific">Cohnella zeiphila</name>
    <dbReference type="NCBI Taxonomy" id="2761120"/>
    <lineage>
        <taxon>Bacteria</taxon>
        <taxon>Bacillati</taxon>
        <taxon>Bacillota</taxon>
        <taxon>Bacilli</taxon>
        <taxon>Bacillales</taxon>
        <taxon>Paenibacillaceae</taxon>
        <taxon>Cohnella</taxon>
    </lineage>
</organism>
<dbReference type="InterPro" id="IPR007627">
    <property type="entry name" value="RNA_pol_sigma70_r2"/>
</dbReference>
<dbReference type="CDD" id="cd06171">
    <property type="entry name" value="Sigma70_r4"/>
    <property type="match status" value="1"/>
</dbReference>
<feature type="domain" description="RNA polymerase sigma factor 70 region 4 type 2" evidence="6">
    <location>
        <begin position="110"/>
        <end position="161"/>
    </location>
</feature>
<gene>
    <name evidence="7" type="ORF">H7C18_16515</name>
</gene>
<keyword evidence="8" id="KW-1185">Reference proteome</keyword>
<dbReference type="Pfam" id="PF04542">
    <property type="entry name" value="Sigma70_r2"/>
    <property type="match status" value="1"/>
</dbReference>
<protein>
    <submittedName>
        <fullName evidence="7">Sigma-70 family RNA polymerase sigma factor</fullName>
    </submittedName>
</protein>
<keyword evidence="4" id="KW-0804">Transcription</keyword>
<dbReference type="NCBIfam" id="TIGR02937">
    <property type="entry name" value="sigma70-ECF"/>
    <property type="match status" value="1"/>
</dbReference>
<evidence type="ECO:0000256" key="2">
    <source>
        <dbReference type="ARBA" id="ARBA00023015"/>
    </source>
</evidence>
<comment type="caution">
    <text evidence="7">The sequence shown here is derived from an EMBL/GenBank/DDBJ whole genome shotgun (WGS) entry which is preliminary data.</text>
</comment>
<dbReference type="RefSeq" id="WP_185130186.1">
    <property type="nucleotide sequence ID" value="NZ_JACJVO010000020.1"/>
</dbReference>
<dbReference type="InterPro" id="IPR014284">
    <property type="entry name" value="RNA_pol_sigma-70_dom"/>
</dbReference>
<keyword evidence="2" id="KW-0805">Transcription regulation</keyword>
<comment type="similarity">
    <text evidence="1">Belongs to the sigma-70 factor family. ECF subfamily.</text>
</comment>
<dbReference type="GO" id="GO:0016987">
    <property type="term" value="F:sigma factor activity"/>
    <property type="evidence" value="ECO:0007669"/>
    <property type="project" value="UniProtKB-KW"/>
</dbReference>
<dbReference type="Pfam" id="PF08281">
    <property type="entry name" value="Sigma70_r4_2"/>
    <property type="match status" value="1"/>
</dbReference>
<dbReference type="PANTHER" id="PTHR43133">
    <property type="entry name" value="RNA POLYMERASE ECF-TYPE SIGMA FACTO"/>
    <property type="match status" value="1"/>
</dbReference>
<dbReference type="SUPFAM" id="SSF88659">
    <property type="entry name" value="Sigma3 and sigma4 domains of RNA polymerase sigma factors"/>
    <property type="match status" value="1"/>
</dbReference>
<evidence type="ECO:0000256" key="1">
    <source>
        <dbReference type="ARBA" id="ARBA00010641"/>
    </source>
</evidence>
<evidence type="ECO:0000256" key="4">
    <source>
        <dbReference type="ARBA" id="ARBA00023163"/>
    </source>
</evidence>
<dbReference type="AlphaFoldDB" id="A0A7X0SM83"/>
<keyword evidence="3" id="KW-0731">Sigma factor</keyword>
<evidence type="ECO:0000259" key="5">
    <source>
        <dbReference type="Pfam" id="PF04542"/>
    </source>
</evidence>
<evidence type="ECO:0000256" key="3">
    <source>
        <dbReference type="ARBA" id="ARBA00023082"/>
    </source>
</evidence>
<name>A0A7X0SM83_9BACL</name>
<dbReference type="SUPFAM" id="SSF88946">
    <property type="entry name" value="Sigma2 domain of RNA polymerase sigma factors"/>
    <property type="match status" value="1"/>
</dbReference>
<dbReference type="Gene3D" id="1.10.1740.10">
    <property type="match status" value="1"/>
</dbReference>
<dbReference type="Proteomes" id="UP000564644">
    <property type="component" value="Unassembled WGS sequence"/>
</dbReference>
<feature type="domain" description="RNA polymerase sigma-70 region 2" evidence="5">
    <location>
        <begin position="21"/>
        <end position="89"/>
    </location>
</feature>
<dbReference type="InterPro" id="IPR013249">
    <property type="entry name" value="RNA_pol_sigma70_r4_t2"/>
</dbReference>
<dbReference type="InterPro" id="IPR013324">
    <property type="entry name" value="RNA_pol_sigma_r3/r4-like"/>
</dbReference>
<reference evidence="7 8" key="1">
    <citation type="submission" date="2020-08" db="EMBL/GenBank/DDBJ databases">
        <title>Cohnella phylogeny.</title>
        <authorList>
            <person name="Dunlap C."/>
        </authorList>
    </citation>
    <scope>NUCLEOTIDE SEQUENCE [LARGE SCALE GENOMIC DNA]</scope>
    <source>
        <strain evidence="7 8">CBP 2801</strain>
    </source>
</reference>
<dbReference type="GO" id="GO:0006352">
    <property type="term" value="P:DNA-templated transcription initiation"/>
    <property type="evidence" value="ECO:0007669"/>
    <property type="project" value="InterPro"/>
</dbReference>
<dbReference type="GO" id="GO:0003677">
    <property type="term" value="F:DNA binding"/>
    <property type="evidence" value="ECO:0007669"/>
    <property type="project" value="InterPro"/>
</dbReference>
<proteinExistence type="inferred from homology"/>
<dbReference type="InterPro" id="IPR039425">
    <property type="entry name" value="RNA_pol_sigma-70-like"/>
</dbReference>
<dbReference type="PANTHER" id="PTHR43133:SF51">
    <property type="entry name" value="RNA POLYMERASE SIGMA FACTOR"/>
    <property type="match status" value="1"/>
</dbReference>
<evidence type="ECO:0000313" key="7">
    <source>
        <dbReference type="EMBL" id="MBB6732526.1"/>
    </source>
</evidence>
<accession>A0A7X0SM83</accession>
<dbReference type="InterPro" id="IPR013325">
    <property type="entry name" value="RNA_pol_sigma_r2"/>
</dbReference>
<evidence type="ECO:0000259" key="6">
    <source>
        <dbReference type="Pfam" id="PF08281"/>
    </source>
</evidence>
<dbReference type="Gene3D" id="1.10.10.10">
    <property type="entry name" value="Winged helix-like DNA-binding domain superfamily/Winged helix DNA-binding domain"/>
    <property type="match status" value="1"/>
</dbReference>